<sequence>MPSFSPEEKGQSFESKERLATFELLTNATRVYILKPDCSEEEIELRLPERECTTVFTFQDKLVFMGRPRSKKKPGSRRVDLLDPSTGQVSSFPDMINARYFPFGVATENEIFVYETELSFSFSVGLKRMKELLPPSRWSLLPPMFEERAECAAVNIPDYGILFIGGYDRNGSILRSTELLTRQSAEAAGGGGEKWQWLPYIPMNKEHRGEPLAVYFQGRVYVVGYLEVVNEMEMLDVTAGSQWTSLTFSSHSPDQRLKIYSMARVGNELFVSS</sequence>
<evidence type="ECO:0000313" key="1">
    <source>
        <dbReference type="EMBL" id="VDL64131.1"/>
    </source>
</evidence>
<accession>A0A0R3SYJ6</accession>
<protein>
    <submittedName>
        <fullName evidence="1 3">Uncharacterized protein</fullName>
    </submittedName>
</protein>
<dbReference type="OrthoDB" id="6282652at2759"/>
<evidence type="ECO:0000313" key="3">
    <source>
        <dbReference type="WBParaSite" id="HDID_0001084101-mRNA-1"/>
    </source>
</evidence>
<dbReference type="Proteomes" id="UP000274504">
    <property type="component" value="Unassembled WGS sequence"/>
</dbReference>
<dbReference type="EMBL" id="UYSG01011995">
    <property type="protein sequence ID" value="VDL64131.1"/>
    <property type="molecule type" value="Genomic_DNA"/>
</dbReference>
<reference evidence="3" key="1">
    <citation type="submission" date="2017-02" db="UniProtKB">
        <authorList>
            <consortium name="WormBaseParasite"/>
        </authorList>
    </citation>
    <scope>IDENTIFICATION</scope>
</reference>
<organism evidence="3">
    <name type="scientific">Hymenolepis diminuta</name>
    <name type="common">Rat tapeworm</name>
    <dbReference type="NCBI Taxonomy" id="6216"/>
    <lineage>
        <taxon>Eukaryota</taxon>
        <taxon>Metazoa</taxon>
        <taxon>Spiralia</taxon>
        <taxon>Lophotrochozoa</taxon>
        <taxon>Platyhelminthes</taxon>
        <taxon>Cestoda</taxon>
        <taxon>Eucestoda</taxon>
        <taxon>Cyclophyllidea</taxon>
        <taxon>Hymenolepididae</taxon>
        <taxon>Hymenolepis</taxon>
    </lineage>
</organism>
<dbReference type="InterPro" id="IPR015915">
    <property type="entry name" value="Kelch-typ_b-propeller"/>
</dbReference>
<reference evidence="1 2" key="2">
    <citation type="submission" date="2018-11" db="EMBL/GenBank/DDBJ databases">
        <authorList>
            <consortium name="Pathogen Informatics"/>
        </authorList>
    </citation>
    <scope>NUCLEOTIDE SEQUENCE [LARGE SCALE GENOMIC DNA]</scope>
</reference>
<dbReference type="SUPFAM" id="SSF117281">
    <property type="entry name" value="Kelch motif"/>
    <property type="match status" value="1"/>
</dbReference>
<proteinExistence type="predicted"/>
<evidence type="ECO:0000313" key="2">
    <source>
        <dbReference type="Proteomes" id="UP000274504"/>
    </source>
</evidence>
<dbReference type="AlphaFoldDB" id="A0A0R3SYJ6"/>
<gene>
    <name evidence="1" type="ORF">HDID_LOCUS10839</name>
</gene>
<dbReference type="WBParaSite" id="HDID_0001084101-mRNA-1">
    <property type="protein sequence ID" value="HDID_0001084101-mRNA-1"/>
    <property type="gene ID" value="HDID_0001084101"/>
</dbReference>
<name>A0A0R3SYJ6_HYMDI</name>
<dbReference type="Gene3D" id="2.120.10.80">
    <property type="entry name" value="Kelch-type beta propeller"/>
    <property type="match status" value="1"/>
</dbReference>